<proteinExistence type="inferred from homology"/>
<evidence type="ECO:0000256" key="1">
    <source>
        <dbReference type="ARBA" id="ARBA00004162"/>
    </source>
</evidence>
<dbReference type="InterPro" id="IPR025713">
    <property type="entry name" value="MotB-like_N_dom"/>
</dbReference>
<evidence type="ECO:0000259" key="9">
    <source>
        <dbReference type="PROSITE" id="PS51123"/>
    </source>
</evidence>
<dbReference type="InterPro" id="IPR006665">
    <property type="entry name" value="OmpA-like"/>
</dbReference>
<dbReference type="AlphaFoldDB" id="D9SNP1"/>
<evidence type="ECO:0000256" key="4">
    <source>
        <dbReference type="ARBA" id="ARBA00022692"/>
    </source>
</evidence>
<sequence>MKKREKKQDNHERWLLTYSDLITLLMALFVILYATSRVDPMKFNQLAYSLQVALGTSPSGGAGVLDGGQGLDMATLSQAVKDAASKSAELDYEKLEAEKLTKVKEQVDKLIAESELNGSATTAIEERGLVITVKDNLFFDSGKATVKEQYKRQLNALSKILSSIDNYVRVEGHTDNVPIKTPYFNSNWQLSSIRASNVVEIFATECGLNPNRLLPVGYGEYRPIATNATEEGRAANRRVDIVILNSKFNDSEVKQR</sequence>
<keyword evidence="11" id="KW-1185">Reference proteome</keyword>
<evidence type="ECO:0000256" key="3">
    <source>
        <dbReference type="ARBA" id="ARBA00022475"/>
    </source>
</evidence>
<dbReference type="eggNOG" id="COG1360">
    <property type="taxonomic scope" value="Bacteria"/>
</dbReference>
<reference evidence="10 11" key="1">
    <citation type="submission" date="2010-08" db="EMBL/GenBank/DDBJ databases">
        <title>Complete sequence of Clostridium cellulovorans 743B.</title>
        <authorList>
            <consortium name="US DOE Joint Genome Institute"/>
            <person name="Lucas S."/>
            <person name="Copeland A."/>
            <person name="Lapidus A."/>
            <person name="Cheng J.-F."/>
            <person name="Bruce D."/>
            <person name="Goodwin L."/>
            <person name="Pitluck S."/>
            <person name="Chertkov O."/>
            <person name="Detter J.C."/>
            <person name="Han C."/>
            <person name="Tapia R."/>
            <person name="Land M."/>
            <person name="Hauser L."/>
            <person name="Chang Y.-J."/>
            <person name="Jeffries C."/>
            <person name="Kyrpides N."/>
            <person name="Ivanova N."/>
            <person name="Mikhailova N."/>
            <person name="Hemme C.L."/>
            <person name="Woyke T."/>
        </authorList>
    </citation>
    <scope>NUCLEOTIDE SEQUENCE [LARGE SCALE GENOMIC DNA]</scope>
    <source>
        <strain evidence="11">ATCC 35296 / DSM 3052 / OCM 3 / 743B</strain>
    </source>
</reference>
<dbReference type="PANTHER" id="PTHR30329">
    <property type="entry name" value="STATOR ELEMENT OF FLAGELLAR MOTOR COMPLEX"/>
    <property type="match status" value="1"/>
</dbReference>
<dbReference type="Pfam" id="PF13677">
    <property type="entry name" value="MotB_plug"/>
    <property type="match status" value="1"/>
</dbReference>
<dbReference type="PROSITE" id="PS51123">
    <property type="entry name" value="OMPA_2"/>
    <property type="match status" value="1"/>
</dbReference>
<evidence type="ECO:0000313" key="11">
    <source>
        <dbReference type="Proteomes" id="UP000002730"/>
    </source>
</evidence>
<keyword evidence="4 8" id="KW-0812">Transmembrane</keyword>
<dbReference type="KEGG" id="ccb:Clocel_0123"/>
<gene>
    <name evidence="10" type="ordered locus">Clocel_0123</name>
</gene>
<evidence type="ECO:0000313" key="10">
    <source>
        <dbReference type="EMBL" id="ADL49912.1"/>
    </source>
</evidence>
<dbReference type="OrthoDB" id="9815217at2"/>
<dbReference type="Proteomes" id="UP000002730">
    <property type="component" value="Chromosome"/>
</dbReference>
<dbReference type="GO" id="GO:0005886">
    <property type="term" value="C:plasma membrane"/>
    <property type="evidence" value="ECO:0007669"/>
    <property type="project" value="UniProtKB-SubCell"/>
</dbReference>
<organism evidence="10 11">
    <name type="scientific">Clostridium cellulovorans (strain ATCC 35296 / DSM 3052 / OCM 3 / 743B)</name>
    <dbReference type="NCBI Taxonomy" id="573061"/>
    <lineage>
        <taxon>Bacteria</taxon>
        <taxon>Bacillati</taxon>
        <taxon>Bacillota</taxon>
        <taxon>Clostridia</taxon>
        <taxon>Eubacteriales</taxon>
        <taxon>Clostridiaceae</taxon>
        <taxon>Clostridium</taxon>
    </lineage>
</organism>
<evidence type="ECO:0000256" key="6">
    <source>
        <dbReference type="ARBA" id="ARBA00023136"/>
    </source>
</evidence>
<feature type="domain" description="OmpA-like" evidence="9">
    <location>
        <begin position="126"/>
        <end position="247"/>
    </location>
</feature>
<dbReference type="STRING" id="573061.Clocel_0123"/>
<keyword evidence="3" id="KW-1003">Cell membrane</keyword>
<dbReference type="HOGENOM" id="CLU_016890_0_0_9"/>
<accession>D9SNP1</accession>
<dbReference type="CDD" id="cd07185">
    <property type="entry name" value="OmpA_C-like"/>
    <property type="match status" value="1"/>
</dbReference>
<protein>
    <submittedName>
        <fullName evidence="10">OmpA/MotB domain protein</fullName>
    </submittedName>
</protein>
<dbReference type="InterPro" id="IPR050330">
    <property type="entry name" value="Bact_OuterMem_StrucFunc"/>
</dbReference>
<dbReference type="RefSeq" id="WP_010075332.1">
    <property type="nucleotide sequence ID" value="NC_014393.1"/>
</dbReference>
<dbReference type="Pfam" id="PF00691">
    <property type="entry name" value="OmpA"/>
    <property type="match status" value="1"/>
</dbReference>
<dbReference type="InterPro" id="IPR036737">
    <property type="entry name" value="OmpA-like_sf"/>
</dbReference>
<name>D9SNP1_CLOC7</name>
<keyword evidence="5 8" id="KW-1133">Transmembrane helix</keyword>
<dbReference type="EMBL" id="CP002160">
    <property type="protein sequence ID" value="ADL49912.1"/>
    <property type="molecule type" value="Genomic_DNA"/>
</dbReference>
<comment type="subcellular location">
    <subcellularLocation>
        <location evidence="1">Cell membrane</location>
        <topology evidence="1">Single-pass membrane protein</topology>
    </subcellularLocation>
</comment>
<dbReference type="PANTHER" id="PTHR30329:SF21">
    <property type="entry name" value="LIPOPROTEIN YIAD-RELATED"/>
    <property type="match status" value="1"/>
</dbReference>
<dbReference type="Gene3D" id="3.30.1330.60">
    <property type="entry name" value="OmpA-like domain"/>
    <property type="match status" value="1"/>
</dbReference>
<keyword evidence="6 7" id="KW-0472">Membrane</keyword>
<evidence type="ECO:0000256" key="5">
    <source>
        <dbReference type="ARBA" id="ARBA00022989"/>
    </source>
</evidence>
<evidence type="ECO:0000256" key="2">
    <source>
        <dbReference type="ARBA" id="ARBA00008914"/>
    </source>
</evidence>
<feature type="transmembrane region" description="Helical" evidence="8">
    <location>
        <begin position="12"/>
        <end position="34"/>
    </location>
</feature>
<evidence type="ECO:0000256" key="8">
    <source>
        <dbReference type="SAM" id="Phobius"/>
    </source>
</evidence>
<dbReference type="SUPFAM" id="SSF103088">
    <property type="entry name" value="OmpA-like"/>
    <property type="match status" value="1"/>
</dbReference>
<comment type="similarity">
    <text evidence="2">Belongs to the MotB family.</text>
</comment>
<evidence type="ECO:0000256" key="7">
    <source>
        <dbReference type="PROSITE-ProRule" id="PRU00473"/>
    </source>
</evidence>